<keyword evidence="3" id="KW-1185">Reference proteome</keyword>
<dbReference type="Proteomes" id="UP000219465">
    <property type="component" value="Unassembled WGS sequence"/>
</dbReference>
<feature type="transmembrane region" description="Helical" evidence="1">
    <location>
        <begin position="74"/>
        <end position="99"/>
    </location>
</feature>
<evidence type="ECO:0000313" key="2">
    <source>
        <dbReference type="EMBL" id="SOE17284.1"/>
    </source>
</evidence>
<keyword evidence="1" id="KW-1133">Transmembrane helix</keyword>
<accession>A0A286IDB9</accession>
<reference evidence="3" key="1">
    <citation type="submission" date="2017-08" db="EMBL/GenBank/DDBJ databases">
        <authorList>
            <person name="Varghese N."/>
            <person name="Submissions S."/>
        </authorList>
    </citation>
    <scope>NUCLEOTIDE SEQUENCE [LARGE SCALE GENOMIC DNA]</scope>
    <source>
        <strain evidence="3">KCTC 23107</strain>
    </source>
</reference>
<evidence type="ECO:0000313" key="3">
    <source>
        <dbReference type="Proteomes" id="UP000219465"/>
    </source>
</evidence>
<keyword evidence="1" id="KW-0472">Membrane</keyword>
<dbReference type="EMBL" id="OCPC01000003">
    <property type="protein sequence ID" value="SOE17284.1"/>
    <property type="molecule type" value="Genomic_DNA"/>
</dbReference>
<organism evidence="2 3">
    <name type="scientific">Hoeflea halophila</name>
    <dbReference type="NCBI Taxonomy" id="714899"/>
    <lineage>
        <taxon>Bacteria</taxon>
        <taxon>Pseudomonadati</taxon>
        <taxon>Pseudomonadota</taxon>
        <taxon>Alphaproteobacteria</taxon>
        <taxon>Hyphomicrobiales</taxon>
        <taxon>Rhizobiaceae</taxon>
        <taxon>Hoeflea</taxon>
    </lineage>
</organism>
<feature type="transmembrane region" description="Helical" evidence="1">
    <location>
        <begin position="111"/>
        <end position="132"/>
    </location>
</feature>
<sequence length="203" mass="21190">MSPAGPVMISNRLYYASMMLFWVCYLLLLAMVVAYAPQGGLSVAGLSLFSDAGLVETAMIAMRSIGLSPVAQSVVFGLLGGFSAASAGLLLFSMMFYVFGEEREQRESRSLAQGAVACTALGAMLTAAVFLAGGQAGALLALEFGALGGLFLTVLSLGQFEIEPDRENVEEASELEQVIADHAANHAAFSAQLASLSRHGSRP</sequence>
<gene>
    <name evidence="2" type="ORF">SAMN05877838_2182</name>
</gene>
<keyword evidence="1" id="KW-0812">Transmembrane</keyword>
<dbReference type="AlphaFoldDB" id="A0A286IDB9"/>
<evidence type="ECO:0000256" key="1">
    <source>
        <dbReference type="SAM" id="Phobius"/>
    </source>
</evidence>
<protein>
    <submittedName>
        <fullName evidence="2">Uncharacterized protein</fullName>
    </submittedName>
</protein>
<name>A0A286IDB9_9HYPH</name>
<proteinExistence type="predicted"/>
<feature type="transmembrane region" description="Helical" evidence="1">
    <location>
        <begin position="12"/>
        <end position="36"/>
    </location>
</feature>
<feature type="transmembrane region" description="Helical" evidence="1">
    <location>
        <begin position="138"/>
        <end position="158"/>
    </location>
</feature>